<dbReference type="InterPro" id="IPR028357">
    <property type="entry name" value="UDPglc_DH_bac"/>
</dbReference>
<feature type="binding site" evidence="9">
    <location>
        <position position="257"/>
    </location>
    <ligand>
        <name>substrate</name>
    </ligand>
</feature>
<dbReference type="GO" id="GO:0006065">
    <property type="term" value="P:UDP-glucuronate biosynthetic process"/>
    <property type="evidence" value="ECO:0007669"/>
    <property type="project" value="UniProtKB-UniPathway"/>
</dbReference>
<evidence type="ECO:0000256" key="9">
    <source>
        <dbReference type="PIRSR" id="PIRSR500134-2"/>
    </source>
</evidence>
<feature type="binding site" evidence="10">
    <location>
        <position position="86"/>
    </location>
    <ligand>
        <name>NAD(+)</name>
        <dbReference type="ChEBI" id="CHEBI:57540"/>
    </ligand>
</feature>
<feature type="domain" description="UDP-glucose/GDP-mannose dehydrogenase C-terminal" evidence="11">
    <location>
        <begin position="314"/>
        <end position="411"/>
    </location>
</feature>
<dbReference type="RefSeq" id="WP_068680652.1">
    <property type="nucleotide sequence ID" value="NZ_LYPA01000038.1"/>
</dbReference>
<evidence type="ECO:0000259" key="11">
    <source>
        <dbReference type="SMART" id="SM00984"/>
    </source>
</evidence>
<gene>
    <name evidence="12" type="ORF">A7K91_19115</name>
</gene>
<dbReference type="EC" id="1.1.1.22" evidence="3 7"/>
<feature type="binding site" evidence="9">
    <location>
        <begin position="152"/>
        <end position="155"/>
    </location>
    <ligand>
        <name>substrate</name>
    </ligand>
</feature>
<dbReference type="PIRSF" id="PIRSF000124">
    <property type="entry name" value="UDPglc_GDPman_dh"/>
    <property type="match status" value="1"/>
</dbReference>
<comment type="caution">
    <text evidence="12">The sequence shown here is derived from an EMBL/GenBank/DDBJ whole genome shotgun (WGS) entry which is preliminary data.</text>
</comment>
<dbReference type="InterPro" id="IPR036291">
    <property type="entry name" value="NAD(P)-bd_dom_sf"/>
</dbReference>
<dbReference type="GO" id="GO:0051287">
    <property type="term" value="F:NAD binding"/>
    <property type="evidence" value="ECO:0007669"/>
    <property type="project" value="InterPro"/>
</dbReference>
<feature type="binding site" evidence="9">
    <location>
        <position position="321"/>
    </location>
    <ligand>
        <name>substrate</name>
    </ligand>
</feature>
<feature type="binding site" evidence="10">
    <location>
        <position position="263"/>
    </location>
    <ligand>
        <name>NAD(+)</name>
        <dbReference type="ChEBI" id="CHEBI:57540"/>
    </ligand>
</feature>
<name>A0A1A5YNY7_9BACL</name>
<dbReference type="SMART" id="SM00984">
    <property type="entry name" value="UDPG_MGDP_dh_C"/>
    <property type="match status" value="1"/>
</dbReference>
<feature type="binding site" evidence="10">
    <location>
        <position position="35"/>
    </location>
    <ligand>
        <name>NAD(+)</name>
        <dbReference type="ChEBI" id="CHEBI:57540"/>
    </ligand>
</feature>
<dbReference type="InterPro" id="IPR001732">
    <property type="entry name" value="UDP-Glc/GDP-Man_DH_N"/>
</dbReference>
<dbReference type="PANTHER" id="PTHR43750:SF3">
    <property type="entry name" value="UDP-GLUCOSE 6-DEHYDROGENASE TUAD"/>
    <property type="match status" value="1"/>
</dbReference>
<dbReference type="SUPFAM" id="SSF51735">
    <property type="entry name" value="NAD(P)-binding Rossmann-fold domains"/>
    <property type="match status" value="1"/>
</dbReference>
<dbReference type="STRING" id="1844972.A7K91_19115"/>
<feature type="binding site" evidence="10">
    <location>
        <position position="155"/>
    </location>
    <ligand>
        <name>NAD(+)</name>
        <dbReference type="ChEBI" id="CHEBI:57540"/>
    </ligand>
</feature>
<keyword evidence="5 7" id="KW-0520">NAD</keyword>
<feature type="binding site" evidence="10">
    <location>
        <position position="121"/>
    </location>
    <ligand>
        <name>NAD(+)</name>
        <dbReference type="ChEBI" id="CHEBI:57540"/>
    </ligand>
</feature>
<dbReference type="GO" id="GO:0003979">
    <property type="term" value="F:UDP-glucose 6-dehydrogenase activity"/>
    <property type="evidence" value="ECO:0007669"/>
    <property type="project" value="UniProtKB-EC"/>
</dbReference>
<feature type="binding site" evidence="9">
    <location>
        <begin position="249"/>
        <end position="253"/>
    </location>
    <ligand>
        <name>substrate</name>
    </ligand>
</feature>
<protein>
    <recommendedName>
        <fullName evidence="3 7">UDP-glucose 6-dehydrogenase</fullName>
        <ecNumber evidence="3 7">1.1.1.22</ecNumber>
    </recommendedName>
</protein>
<dbReference type="Proteomes" id="UP000092024">
    <property type="component" value="Unassembled WGS sequence"/>
</dbReference>
<dbReference type="InterPro" id="IPR008927">
    <property type="entry name" value="6-PGluconate_DH-like_C_sf"/>
</dbReference>
<comment type="similarity">
    <text evidence="2 7">Belongs to the UDP-glucose/GDP-mannose dehydrogenase family.</text>
</comment>
<evidence type="ECO:0000256" key="4">
    <source>
        <dbReference type="ARBA" id="ARBA00023002"/>
    </source>
</evidence>
<accession>A0A1A5YNY7</accession>
<dbReference type="InterPro" id="IPR036220">
    <property type="entry name" value="UDP-Glc/GDP-Man_DH_C_sf"/>
</dbReference>
<comment type="catalytic activity">
    <reaction evidence="6 7">
        <text>UDP-alpha-D-glucose + 2 NAD(+) + H2O = UDP-alpha-D-glucuronate + 2 NADH + 3 H(+)</text>
        <dbReference type="Rhea" id="RHEA:23596"/>
        <dbReference type="ChEBI" id="CHEBI:15377"/>
        <dbReference type="ChEBI" id="CHEBI:15378"/>
        <dbReference type="ChEBI" id="CHEBI:57540"/>
        <dbReference type="ChEBI" id="CHEBI:57945"/>
        <dbReference type="ChEBI" id="CHEBI:58052"/>
        <dbReference type="ChEBI" id="CHEBI:58885"/>
        <dbReference type="EC" id="1.1.1.22"/>
    </reaction>
</comment>
<dbReference type="InterPro" id="IPR014026">
    <property type="entry name" value="UDP-Glc/GDP-Man_DH_dimer"/>
</dbReference>
<dbReference type="Pfam" id="PF00984">
    <property type="entry name" value="UDPG_MGDP_dh"/>
    <property type="match status" value="1"/>
</dbReference>
<dbReference type="EMBL" id="LYPA01000038">
    <property type="protein sequence ID" value="OBR67331.1"/>
    <property type="molecule type" value="Genomic_DNA"/>
</dbReference>
<feature type="active site" description="Nucleophile" evidence="8">
    <location>
        <position position="260"/>
    </location>
</feature>
<evidence type="ECO:0000313" key="12">
    <source>
        <dbReference type="EMBL" id="OBR67331.1"/>
    </source>
</evidence>
<dbReference type="SUPFAM" id="SSF48179">
    <property type="entry name" value="6-phosphogluconate dehydrogenase C-terminal domain-like"/>
    <property type="match status" value="1"/>
</dbReference>
<dbReference type="InterPro" id="IPR014027">
    <property type="entry name" value="UDP-Glc/GDP-Man_DH_C"/>
</dbReference>
<evidence type="ECO:0000256" key="10">
    <source>
        <dbReference type="PIRSR" id="PIRSR500134-3"/>
    </source>
</evidence>
<dbReference type="OrthoDB" id="9803238at2"/>
<organism evidence="12 13">
    <name type="scientific">Paenibacillus oryzae</name>
    <dbReference type="NCBI Taxonomy" id="1844972"/>
    <lineage>
        <taxon>Bacteria</taxon>
        <taxon>Bacillati</taxon>
        <taxon>Bacillota</taxon>
        <taxon>Bacilli</taxon>
        <taxon>Bacillales</taxon>
        <taxon>Paenibacillaceae</taxon>
        <taxon>Paenibacillus</taxon>
    </lineage>
</organism>
<reference evidence="12 13" key="1">
    <citation type="submission" date="2016-05" db="EMBL/GenBank/DDBJ databases">
        <title>Paenibacillus oryzae. sp. nov., isolated from the rice root.</title>
        <authorList>
            <person name="Zhang J."/>
            <person name="Zhang X."/>
        </authorList>
    </citation>
    <scope>NUCLEOTIDE SEQUENCE [LARGE SCALE GENOMIC DNA]</scope>
    <source>
        <strain evidence="12 13">1DrF-4</strain>
    </source>
</reference>
<feature type="binding site" evidence="10">
    <location>
        <position position="30"/>
    </location>
    <ligand>
        <name>NAD(+)</name>
        <dbReference type="ChEBI" id="CHEBI:57540"/>
    </ligand>
</feature>
<feature type="binding site" evidence="9">
    <location>
        <position position="204"/>
    </location>
    <ligand>
        <name>substrate</name>
    </ligand>
</feature>
<dbReference type="Gene3D" id="1.20.5.100">
    <property type="entry name" value="Cytochrome c1, transmembrane anchor, C-terminal"/>
    <property type="match status" value="1"/>
</dbReference>
<dbReference type="SUPFAM" id="SSF52413">
    <property type="entry name" value="UDP-glucose/GDP-mannose dehydrogenase C-terminal domain"/>
    <property type="match status" value="1"/>
</dbReference>
<proteinExistence type="inferred from homology"/>
<dbReference type="NCBIfam" id="TIGR03026">
    <property type="entry name" value="NDP-sugDHase"/>
    <property type="match status" value="1"/>
</dbReference>
<evidence type="ECO:0000256" key="1">
    <source>
        <dbReference type="ARBA" id="ARBA00004701"/>
    </source>
</evidence>
<dbReference type="PIRSF" id="PIRSF500134">
    <property type="entry name" value="UDPglc_DH_bac"/>
    <property type="match status" value="1"/>
</dbReference>
<keyword evidence="13" id="KW-1185">Reference proteome</keyword>
<evidence type="ECO:0000256" key="6">
    <source>
        <dbReference type="ARBA" id="ARBA00047473"/>
    </source>
</evidence>
<dbReference type="AlphaFoldDB" id="A0A1A5YNY7"/>
<dbReference type="PANTHER" id="PTHR43750">
    <property type="entry name" value="UDP-GLUCOSE 6-DEHYDROGENASE TUAD"/>
    <property type="match status" value="1"/>
</dbReference>
<dbReference type="Pfam" id="PF03720">
    <property type="entry name" value="UDPG_MGDP_dh_C"/>
    <property type="match status" value="1"/>
</dbReference>
<evidence type="ECO:0000256" key="7">
    <source>
        <dbReference type="PIRNR" id="PIRNR000124"/>
    </source>
</evidence>
<evidence type="ECO:0000256" key="8">
    <source>
        <dbReference type="PIRSR" id="PIRSR500134-1"/>
    </source>
</evidence>
<keyword evidence="4 7" id="KW-0560">Oxidoreductase</keyword>
<evidence type="ECO:0000256" key="3">
    <source>
        <dbReference type="ARBA" id="ARBA00012954"/>
    </source>
</evidence>
<dbReference type="InterPro" id="IPR017476">
    <property type="entry name" value="UDP-Glc/GDP-Man"/>
</dbReference>
<evidence type="ECO:0000256" key="5">
    <source>
        <dbReference type="ARBA" id="ARBA00023027"/>
    </source>
</evidence>
<dbReference type="GO" id="GO:0000271">
    <property type="term" value="P:polysaccharide biosynthetic process"/>
    <property type="evidence" value="ECO:0007669"/>
    <property type="project" value="InterPro"/>
</dbReference>
<dbReference type="UniPathway" id="UPA00038">
    <property type="reaction ID" value="UER00491"/>
</dbReference>
<dbReference type="Gene3D" id="3.40.50.720">
    <property type="entry name" value="NAD(P)-binding Rossmann-like Domain"/>
    <property type="match status" value="2"/>
</dbReference>
<feature type="binding site" evidence="10">
    <location>
        <position position="328"/>
    </location>
    <ligand>
        <name>NAD(+)</name>
        <dbReference type="ChEBI" id="CHEBI:57540"/>
    </ligand>
</feature>
<evidence type="ECO:0000256" key="2">
    <source>
        <dbReference type="ARBA" id="ARBA00006601"/>
    </source>
</evidence>
<dbReference type="Pfam" id="PF03721">
    <property type="entry name" value="UDPG_MGDP_dh_N"/>
    <property type="match status" value="1"/>
</dbReference>
<evidence type="ECO:0000313" key="13">
    <source>
        <dbReference type="Proteomes" id="UP000092024"/>
    </source>
</evidence>
<sequence length="438" mass="46823">MDICVVGAGYVGLTTSAVLAKLGHTVWCCDRDDIKISSLLNGHIPIFEPGLEELVQQGTKNNRLFFSSDVPLYVEKCPVIMVAVGTPSAPDGTADLVYVKSVLLTVANGMQEPKTVIIKSTVPPGTGDWAQDFFLRRGVPKEWVEVVSNPEFLREGTAIHDSFHPDRILVGASSVQAGTLVASLYDGISAPVLHTGRTEAEMIKYGSNSFLAVKLSFINELARLCEAFRADITEVAKGIGMDERIGARFLQAGIGYGGSCLPKDVSALIATAAGKGMGLKLLEAAAYVNETQVQVYVTKLTRELGALKPGMTIAVWGAAFKENTDDLRYSKALVLMEELAAKGCGVTAYDPLSSPDMDGVQWAASQLEALAGADALVVATGWKQFVDADWQVVKAAMKGKLVVDARNVLDRAAVEEAGLHYIGLGRPRKRETEMSAAD</sequence>
<comment type="pathway">
    <text evidence="1">Nucleotide-sugar biosynthesis; UDP-alpha-D-glucuronate biosynthesis; UDP-alpha-D-glucuronate from UDP-alpha-D-glucose: step 1/1.</text>
</comment>